<evidence type="ECO:0000313" key="2">
    <source>
        <dbReference type="EMBL" id="KAJ1350025.1"/>
    </source>
</evidence>
<dbReference type="AlphaFoldDB" id="A0AAD5M0T1"/>
<protein>
    <submittedName>
        <fullName evidence="2">Uncharacterized protein</fullName>
    </submittedName>
</protein>
<keyword evidence="1" id="KW-0812">Transmembrane</keyword>
<evidence type="ECO:0000256" key="1">
    <source>
        <dbReference type="SAM" id="Phobius"/>
    </source>
</evidence>
<feature type="transmembrane region" description="Helical" evidence="1">
    <location>
        <begin position="20"/>
        <end position="43"/>
    </location>
</feature>
<dbReference type="EMBL" id="JAHQIW010000788">
    <property type="protein sequence ID" value="KAJ1350025.1"/>
    <property type="molecule type" value="Genomic_DNA"/>
</dbReference>
<name>A0AAD5M0T1_PARTN</name>
<dbReference type="Proteomes" id="UP001196413">
    <property type="component" value="Unassembled WGS sequence"/>
</dbReference>
<gene>
    <name evidence="2" type="ORF">KIN20_005725</name>
</gene>
<keyword evidence="3" id="KW-1185">Reference proteome</keyword>
<keyword evidence="1" id="KW-0472">Membrane</keyword>
<reference evidence="2" key="1">
    <citation type="submission" date="2021-06" db="EMBL/GenBank/DDBJ databases">
        <title>Parelaphostrongylus tenuis whole genome reference sequence.</title>
        <authorList>
            <person name="Garwood T.J."/>
            <person name="Larsen P.A."/>
            <person name="Fountain-Jones N.M."/>
            <person name="Garbe J.R."/>
            <person name="Macchietto M.G."/>
            <person name="Kania S.A."/>
            <person name="Gerhold R.W."/>
            <person name="Richards J.E."/>
            <person name="Wolf T.M."/>
        </authorList>
    </citation>
    <scope>NUCLEOTIDE SEQUENCE</scope>
    <source>
        <strain evidence="2">MNPRO001-30</strain>
        <tissue evidence="2">Meninges</tissue>
    </source>
</reference>
<accession>A0AAD5M0T1</accession>
<organism evidence="2 3">
    <name type="scientific">Parelaphostrongylus tenuis</name>
    <name type="common">Meningeal worm</name>
    <dbReference type="NCBI Taxonomy" id="148309"/>
    <lineage>
        <taxon>Eukaryota</taxon>
        <taxon>Metazoa</taxon>
        <taxon>Ecdysozoa</taxon>
        <taxon>Nematoda</taxon>
        <taxon>Chromadorea</taxon>
        <taxon>Rhabditida</taxon>
        <taxon>Rhabditina</taxon>
        <taxon>Rhabditomorpha</taxon>
        <taxon>Strongyloidea</taxon>
        <taxon>Metastrongylidae</taxon>
        <taxon>Parelaphostrongylus</taxon>
    </lineage>
</organism>
<keyword evidence="1" id="KW-1133">Transmembrane helix</keyword>
<sequence>MELAMFKIPLIGLSGYARFYVVALENLVMIANSMSSPIMLLIFNRDVQKLARGVFQNNTTPTVLAAPPSKKEAWKTSIK</sequence>
<evidence type="ECO:0000313" key="3">
    <source>
        <dbReference type="Proteomes" id="UP001196413"/>
    </source>
</evidence>
<comment type="caution">
    <text evidence="2">The sequence shown here is derived from an EMBL/GenBank/DDBJ whole genome shotgun (WGS) entry which is preliminary data.</text>
</comment>
<proteinExistence type="predicted"/>